<dbReference type="Gene3D" id="1.25.10.90">
    <property type="match status" value="1"/>
</dbReference>
<dbReference type="CDD" id="cd06561">
    <property type="entry name" value="AlkD_like"/>
    <property type="match status" value="1"/>
</dbReference>
<comment type="caution">
    <text evidence="1">The sequence shown here is derived from an EMBL/GenBank/DDBJ whole genome shotgun (WGS) entry which is preliminary data.</text>
</comment>
<protein>
    <submittedName>
        <fullName evidence="1">DNA alkylation repair protein</fullName>
    </submittedName>
</protein>
<dbReference type="AlphaFoldDB" id="A0A7Y4L612"/>
<evidence type="ECO:0000313" key="2">
    <source>
        <dbReference type="Proteomes" id="UP000534306"/>
    </source>
</evidence>
<accession>A0A7Y4L612</accession>
<name>A0A7Y4L612_9ACTN</name>
<dbReference type="PANTHER" id="PTHR34070:SF1">
    <property type="entry name" value="DNA ALKYLATION REPAIR PROTEIN"/>
    <property type="match status" value="1"/>
</dbReference>
<dbReference type="Pfam" id="PF08713">
    <property type="entry name" value="DNA_alkylation"/>
    <property type="match status" value="1"/>
</dbReference>
<dbReference type="InterPro" id="IPR014825">
    <property type="entry name" value="DNA_alkylation"/>
</dbReference>
<evidence type="ECO:0000313" key="1">
    <source>
        <dbReference type="EMBL" id="NOL44953.1"/>
    </source>
</evidence>
<keyword evidence="2" id="KW-1185">Reference proteome</keyword>
<gene>
    <name evidence="1" type="ORF">HPO96_32350</name>
</gene>
<dbReference type="SUPFAM" id="SSF48371">
    <property type="entry name" value="ARM repeat"/>
    <property type="match status" value="1"/>
</dbReference>
<dbReference type="PANTHER" id="PTHR34070">
    <property type="entry name" value="ARMADILLO-TYPE FOLD"/>
    <property type="match status" value="1"/>
</dbReference>
<sequence length="263" mass="30374">MAAEPRRRRGSQHCLRDRRRAGRCGVTVAASASADCFVERLTELRAPVDVEWARRFFRTDDEFLGARMGQVFALAKEFIEMNLDELDRLLDSTVHEVRVGALSIMGKQAVRKTTSDDHRRALYELYLRRIDRVDTWDLVDISAHQVIGGYLIDSPRDVLYRLAGSPNWPERRIAMFATLQLVRAGDLDDTFAIAEILVADEHDLIHKVVGGLLREAGKHDRPRLRRFLDRHAEHMPRVALRHAIEHFDPDLRRTYLNRTKEST</sequence>
<dbReference type="InterPro" id="IPR016024">
    <property type="entry name" value="ARM-type_fold"/>
</dbReference>
<dbReference type="EMBL" id="JABJRC010000010">
    <property type="protein sequence ID" value="NOL44953.1"/>
    <property type="molecule type" value="Genomic_DNA"/>
</dbReference>
<organism evidence="1 2">
    <name type="scientific">Kribbella sandramycini</name>
    <dbReference type="NCBI Taxonomy" id="60450"/>
    <lineage>
        <taxon>Bacteria</taxon>
        <taxon>Bacillati</taxon>
        <taxon>Actinomycetota</taxon>
        <taxon>Actinomycetes</taxon>
        <taxon>Propionibacteriales</taxon>
        <taxon>Kribbellaceae</taxon>
        <taxon>Kribbella</taxon>
    </lineage>
</organism>
<dbReference type="Proteomes" id="UP000534306">
    <property type="component" value="Unassembled WGS sequence"/>
</dbReference>
<reference evidence="1 2" key="1">
    <citation type="submission" date="2020-05" db="EMBL/GenBank/DDBJ databases">
        <title>Genome sequence of Kribbella sandramycini ATCC 39419.</title>
        <authorList>
            <person name="Maclea K.S."/>
            <person name="Fair J.L."/>
        </authorList>
    </citation>
    <scope>NUCLEOTIDE SEQUENCE [LARGE SCALE GENOMIC DNA]</scope>
    <source>
        <strain evidence="1 2">ATCC 39419</strain>
    </source>
</reference>
<proteinExistence type="predicted"/>